<name>A0A1G2MHJ6_9BACT</name>
<evidence type="ECO:0000313" key="3">
    <source>
        <dbReference type="Proteomes" id="UP000177130"/>
    </source>
</evidence>
<comment type="caution">
    <text evidence="2">The sequence shown here is derived from an EMBL/GenBank/DDBJ whole genome shotgun (WGS) entry which is preliminary data.</text>
</comment>
<reference evidence="2 3" key="1">
    <citation type="journal article" date="2016" name="Nat. Commun.">
        <title>Thousands of microbial genomes shed light on interconnected biogeochemical processes in an aquifer system.</title>
        <authorList>
            <person name="Anantharaman K."/>
            <person name="Brown C.T."/>
            <person name="Hug L.A."/>
            <person name="Sharon I."/>
            <person name="Castelle C.J."/>
            <person name="Probst A.J."/>
            <person name="Thomas B.C."/>
            <person name="Singh A."/>
            <person name="Wilkins M.J."/>
            <person name="Karaoz U."/>
            <person name="Brodie E.L."/>
            <person name="Williams K.H."/>
            <person name="Hubbard S.S."/>
            <person name="Banfield J.F."/>
        </authorList>
    </citation>
    <scope>NUCLEOTIDE SEQUENCE [LARGE SCALE GENOMIC DNA]</scope>
</reference>
<proteinExistence type="predicted"/>
<evidence type="ECO:0000256" key="1">
    <source>
        <dbReference type="SAM" id="MobiDB-lite"/>
    </source>
</evidence>
<evidence type="ECO:0000313" key="2">
    <source>
        <dbReference type="EMBL" id="OHA23194.1"/>
    </source>
</evidence>
<dbReference type="AlphaFoldDB" id="A0A1G2MHJ6"/>
<dbReference type="EMBL" id="MHRK01000041">
    <property type="protein sequence ID" value="OHA23194.1"/>
    <property type="molecule type" value="Genomic_DNA"/>
</dbReference>
<organism evidence="2 3">
    <name type="scientific">Candidatus Taylorbacteria bacterium RIFCSPHIGHO2_02_FULL_43_32b</name>
    <dbReference type="NCBI Taxonomy" id="1802306"/>
    <lineage>
        <taxon>Bacteria</taxon>
        <taxon>Candidatus Tayloriibacteriota</taxon>
    </lineage>
</organism>
<feature type="compositionally biased region" description="Polar residues" evidence="1">
    <location>
        <begin position="1"/>
        <end position="17"/>
    </location>
</feature>
<sequence>MNTQNHNEACPSGQSAAGSARDLRVSARLRAMRQKFDESLAERLAELKRNDQPWRSTTAKVDVPCEFHVFLPKAGIIMAPSTGTLQTFIWDPITDRPLGRESFMVPNWKKGEPFQLLNVEGKKTLFLVGEVQRMGLETSSEPLDWMMSKGITEFQSVCGQGFMTFDPRDCFVDGVDHSFGRMILEPDLPVSGLSLFTSVSNGDMDLWRHGVVALSMKAGRRGDRKNLEALARAGLVQKYQMGLATVFSERKLERGRMNDRGARKGLMAVFPGL</sequence>
<accession>A0A1G2MHJ6</accession>
<gene>
    <name evidence="2" type="ORF">A3C72_00035</name>
</gene>
<protein>
    <submittedName>
        <fullName evidence="2">Uncharacterized protein</fullName>
    </submittedName>
</protein>
<feature type="region of interest" description="Disordered" evidence="1">
    <location>
        <begin position="1"/>
        <end position="21"/>
    </location>
</feature>
<dbReference type="Proteomes" id="UP000177130">
    <property type="component" value="Unassembled WGS sequence"/>
</dbReference>